<keyword evidence="1" id="KW-1133">Transmembrane helix</keyword>
<dbReference type="RefSeq" id="WP_145075528.1">
    <property type="nucleotide sequence ID" value="NZ_CP036425.1"/>
</dbReference>
<dbReference type="AlphaFoldDB" id="A0A517YS45"/>
<keyword evidence="3" id="KW-1185">Reference proteome</keyword>
<reference evidence="2 3" key="1">
    <citation type="submission" date="2019-02" db="EMBL/GenBank/DDBJ databases">
        <title>Deep-cultivation of Planctomycetes and their phenomic and genomic characterization uncovers novel biology.</title>
        <authorList>
            <person name="Wiegand S."/>
            <person name="Jogler M."/>
            <person name="Boedeker C."/>
            <person name="Pinto D."/>
            <person name="Vollmers J."/>
            <person name="Rivas-Marin E."/>
            <person name="Kohn T."/>
            <person name="Peeters S.H."/>
            <person name="Heuer A."/>
            <person name="Rast P."/>
            <person name="Oberbeckmann S."/>
            <person name="Bunk B."/>
            <person name="Jeske O."/>
            <person name="Meyerdierks A."/>
            <person name="Storesund J.E."/>
            <person name="Kallscheuer N."/>
            <person name="Luecker S."/>
            <person name="Lage O.M."/>
            <person name="Pohl T."/>
            <person name="Merkel B.J."/>
            <person name="Hornburger P."/>
            <person name="Mueller R.-W."/>
            <person name="Bruemmer F."/>
            <person name="Labrenz M."/>
            <person name="Spormann A.M."/>
            <person name="Op den Camp H."/>
            <person name="Overmann J."/>
            <person name="Amann R."/>
            <person name="Jetten M.S.M."/>
            <person name="Mascher T."/>
            <person name="Medema M.H."/>
            <person name="Devos D.P."/>
            <person name="Kaster A.-K."/>
            <person name="Ovreas L."/>
            <person name="Rohde M."/>
            <person name="Galperin M.Y."/>
            <person name="Jogler C."/>
        </authorList>
    </citation>
    <scope>NUCLEOTIDE SEQUENCE [LARGE SCALE GENOMIC DNA]</scope>
    <source>
        <strain evidence="2 3">KS4</strain>
    </source>
</reference>
<name>A0A517YS45_9BACT</name>
<accession>A0A517YS45</accession>
<protein>
    <submittedName>
        <fullName evidence="2">Uncharacterized protein</fullName>
    </submittedName>
</protein>
<proteinExistence type="predicted"/>
<gene>
    <name evidence="2" type="ORF">KS4_10860</name>
</gene>
<dbReference type="Proteomes" id="UP000317369">
    <property type="component" value="Chromosome"/>
</dbReference>
<keyword evidence="1" id="KW-0812">Transmembrane</keyword>
<evidence type="ECO:0000313" key="2">
    <source>
        <dbReference type="EMBL" id="QDU33045.1"/>
    </source>
</evidence>
<evidence type="ECO:0000256" key="1">
    <source>
        <dbReference type="SAM" id="Phobius"/>
    </source>
</evidence>
<keyword evidence="1" id="KW-0472">Membrane</keyword>
<evidence type="ECO:0000313" key="3">
    <source>
        <dbReference type="Proteomes" id="UP000317369"/>
    </source>
</evidence>
<feature type="transmembrane region" description="Helical" evidence="1">
    <location>
        <begin position="57"/>
        <end position="79"/>
    </location>
</feature>
<dbReference type="KEGG" id="pcor:KS4_10860"/>
<dbReference type="OrthoDB" id="9935188at2"/>
<sequence length="83" mass="9048">MSDCDQFELCQKQLASIQSKLDRLDEAIRGAPGNGSRPGILVRLDRLEQDAIRQSKLIWLIIGSVVTAVTSVIVIWLTVGGAI</sequence>
<organism evidence="2 3">
    <name type="scientific">Poriferisphaera corsica</name>
    <dbReference type="NCBI Taxonomy" id="2528020"/>
    <lineage>
        <taxon>Bacteria</taxon>
        <taxon>Pseudomonadati</taxon>
        <taxon>Planctomycetota</taxon>
        <taxon>Phycisphaerae</taxon>
        <taxon>Phycisphaerales</taxon>
        <taxon>Phycisphaeraceae</taxon>
        <taxon>Poriferisphaera</taxon>
    </lineage>
</organism>
<dbReference type="EMBL" id="CP036425">
    <property type="protein sequence ID" value="QDU33045.1"/>
    <property type="molecule type" value="Genomic_DNA"/>
</dbReference>